<reference evidence="3" key="1">
    <citation type="submission" date="2025-08" db="UniProtKB">
        <authorList>
            <consortium name="RefSeq"/>
        </authorList>
    </citation>
    <scope>IDENTIFICATION</scope>
</reference>
<keyword evidence="2" id="KW-1185">Reference proteome</keyword>
<dbReference type="Proteomes" id="UP000694867">
    <property type="component" value="Unplaced"/>
</dbReference>
<evidence type="ECO:0000313" key="3">
    <source>
        <dbReference type="RefSeq" id="XP_003737797.1"/>
    </source>
</evidence>
<accession>A0AAJ6QMM3</accession>
<gene>
    <name evidence="3" type="primary">LOC100900008</name>
</gene>
<dbReference type="AlphaFoldDB" id="A0AAJ6QMM3"/>
<dbReference type="GeneID" id="100900008"/>
<evidence type="ECO:0000313" key="2">
    <source>
        <dbReference type="Proteomes" id="UP000694867"/>
    </source>
</evidence>
<name>A0AAJ6QMM3_9ACAR</name>
<sequence length="174" mass="19756">MVEFYFTILCLFGLRTVDYVSGQSDIVKSTLYNWAQIEPQLSEFEHWLCGNGEAIKSVTASLPNTSYELSETDVNGLICTYNLYSTKVTQVMMSYYEEIATDSRLAVPGYTMWDLFRAFADNRRDILNAFNGAIAGRSDADISWVFRNEETLADLKQAFLGAQKDLMGLQGYHF</sequence>
<feature type="chain" id="PRO_5042567676" evidence="1">
    <location>
        <begin position="23"/>
        <end position="174"/>
    </location>
</feature>
<organism evidence="2 3">
    <name type="scientific">Galendromus occidentalis</name>
    <name type="common">western predatory mite</name>
    <dbReference type="NCBI Taxonomy" id="34638"/>
    <lineage>
        <taxon>Eukaryota</taxon>
        <taxon>Metazoa</taxon>
        <taxon>Ecdysozoa</taxon>
        <taxon>Arthropoda</taxon>
        <taxon>Chelicerata</taxon>
        <taxon>Arachnida</taxon>
        <taxon>Acari</taxon>
        <taxon>Parasitiformes</taxon>
        <taxon>Mesostigmata</taxon>
        <taxon>Gamasina</taxon>
        <taxon>Phytoseioidea</taxon>
        <taxon>Phytoseiidae</taxon>
        <taxon>Typhlodrominae</taxon>
        <taxon>Galendromus</taxon>
    </lineage>
</organism>
<keyword evidence="1" id="KW-0732">Signal</keyword>
<evidence type="ECO:0000256" key="1">
    <source>
        <dbReference type="SAM" id="SignalP"/>
    </source>
</evidence>
<proteinExistence type="predicted"/>
<dbReference type="KEGG" id="goe:100900008"/>
<dbReference type="RefSeq" id="XP_003737797.1">
    <property type="nucleotide sequence ID" value="XM_003737749.1"/>
</dbReference>
<protein>
    <submittedName>
        <fullName evidence="3">Uncharacterized protein LOC100900008</fullName>
    </submittedName>
</protein>
<feature type="signal peptide" evidence="1">
    <location>
        <begin position="1"/>
        <end position="22"/>
    </location>
</feature>